<feature type="compositionally biased region" description="Basic and acidic residues" evidence="1">
    <location>
        <begin position="594"/>
        <end position="618"/>
    </location>
</feature>
<feature type="compositionally biased region" description="Gly residues" evidence="1">
    <location>
        <begin position="920"/>
        <end position="937"/>
    </location>
</feature>
<protein>
    <submittedName>
        <fullName evidence="2">Uu.00g013020.m01.CDS01</fullName>
    </submittedName>
</protein>
<keyword evidence="3" id="KW-1185">Reference proteome</keyword>
<feature type="compositionally biased region" description="Basic and acidic residues" evidence="1">
    <location>
        <begin position="885"/>
        <end position="899"/>
    </location>
</feature>
<feature type="compositionally biased region" description="Polar residues" evidence="1">
    <location>
        <begin position="279"/>
        <end position="290"/>
    </location>
</feature>
<feature type="compositionally biased region" description="Basic and acidic residues" evidence="1">
    <location>
        <begin position="681"/>
        <end position="690"/>
    </location>
</feature>
<feature type="compositionally biased region" description="Basic and acidic residues" evidence="1">
    <location>
        <begin position="318"/>
        <end position="328"/>
    </location>
</feature>
<organism evidence="2 3">
    <name type="scientific">Anthostomella pinea</name>
    <dbReference type="NCBI Taxonomy" id="933095"/>
    <lineage>
        <taxon>Eukaryota</taxon>
        <taxon>Fungi</taxon>
        <taxon>Dikarya</taxon>
        <taxon>Ascomycota</taxon>
        <taxon>Pezizomycotina</taxon>
        <taxon>Sordariomycetes</taxon>
        <taxon>Xylariomycetidae</taxon>
        <taxon>Xylariales</taxon>
        <taxon>Xylariaceae</taxon>
        <taxon>Anthostomella</taxon>
    </lineage>
</organism>
<feature type="region of interest" description="Disordered" evidence="1">
    <location>
        <begin position="709"/>
        <end position="960"/>
    </location>
</feature>
<feature type="compositionally biased region" description="Polar residues" evidence="1">
    <location>
        <begin position="329"/>
        <end position="341"/>
    </location>
</feature>
<feature type="compositionally biased region" description="Polar residues" evidence="1">
    <location>
        <begin position="740"/>
        <end position="753"/>
    </location>
</feature>
<feature type="compositionally biased region" description="Basic and acidic residues" evidence="1">
    <location>
        <begin position="410"/>
        <end position="430"/>
    </location>
</feature>
<dbReference type="Proteomes" id="UP001295740">
    <property type="component" value="Unassembled WGS sequence"/>
</dbReference>
<dbReference type="AlphaFoldDB" id="A0AAI8VZA2"/>
<evidence type="ECO:0000256" key="1">
    <source>
        <dbReference type="SAM" id="MobiDB-lite"/>
    </source>
</evidence>
<evidence type="ECO:0000313" key="3">
    <source>
        <dbReference type="Proteomes" id="UP001295740"/>
    </source>
</evidence>
<feature type="compositionally biased region" description="Low complexity" evidence="1">
    <location>
        <begin position="582"/>
        <end position="593"/>
    </location>
</feature>
<feature type="compositionally biased region" description="Polar residues" evidence="1">
    <location>
        <begin position="148"/>
        <end position="158"/>
    </location>
</feature>
<name>A0AAI8VZA2_9PEZI</name>
<feature type="compositionally biased region" description="Basic and acidic residues" evidence="1">
    <location>
        <begin position="481"/>
        <end position="493"/>
    </location>
</feature>
<feature type="compositionally biased region" description="Low complexity" evidence="1">
    <location>
        <begin position="166"/>
        <end position="187"/>
    </location>
</feature>
<reference evidence="2" key="1">
    <citation type="submission" date="2023-10" db="EMBL/GenBank/DDBJ databases">
        <authorList>
            <person name="Hackl T."/>
        </authorList>
    </citation>
    <scope>NUCLEOTIDE SEQUENCE</scope>
</reference>
<feature type="compositionally biased region" description="Basic and acidic residues" evidence="1">
    <location>
        <begin position="712"/>
        <end position="733"/>
    </location>
</feature>
<feature type="compositionally biased region" description="Low complexity" evidence="1">
    <location>
        <begin position="291"/>
        <end position="305"/>
    </location>
</feature>
<gene>
    <name evidence="2" type="ORF">KHLLAP_LOCUS13651</name>
</gene>
<evidence type="ECO:0000313" key="2">
    <source>
        <dbReference type="EMBL" id="CAJ2513183.1"/>
    </source>
</evidence>
<feature type="compositionally biased region" description="Polar residues" evidence="1">
    <location>
        <begin position="198"/>
        <end position="220"/>
    </location>
</feature>
<feature type="compositionally biased region" description="Polar residues" evidence="1">
    <location>
        <begin position="233"/>
        <end position="245"/>
    </location>
</feature>
<feature type="compositionally biased region" description="Basic and acidic residues" evidence="1">
    <location>
        <begin position="377"/>
        <end position="391"/>
    </location>
</feature>
<feature type="compositionally biased region" description="Basic and acidic residues" evidence="1">
    <location>
        <begin position="869"/>
        <end position="878"/>
    </location>
</feature>
<feature type="compositionally biased region" description="Basic and acidic residues" evidence="1">
    <location>
        <begin position="531"/>
        <end position="581"/>
    </location>
</feature>
<accession>A0AAI8VZA2</accession>
<feature type="compositionally biased region" description="Low complexity" evidence="1">
    <location>
        <begin position="826"/>
        <end position="836"/>
    </location>
</feature>
<feature type="compositionally biased region" description="Basic and acidic residues" evidence="1">
    <location>
        <begin position="503"/>
        <end position="517"/>
    </location>
</feature>
<proteinExistence type="predicted"/>
<feature type="compositionally biased region" description="Low complexity" evidence="1">
    <location>
        <begin position="252"/>
        <end position="267"/>
    </location>
</feature>
<feature type="compositionally biased region" description="Basic and acidic residues" evidence="1">
    <location>
        <begin position="663"/>
        <end position="673"/>
    </location>
</feature>
<comment type="caution">
    <text evidence="2">The sequence shown here is derived from an EMBL/GenBank/DDBJ whole genome shotgun (WGS) entry which is preliminary data.</text>
</comment>
<feature type="compositionally biased region" description="Polar residues" evidence="1">
    <location>
        <begin position="771"/>
        <end position="787"/>
    </location>
</feature>
<sequence>MDHTPGAFPTTPLAQDPSSQQHHQLGEVDHTPGAFPTTLAAEDESSSSSYNQHREPNKLHKREDPRGWSQEEQLKELPLRNQSQAQHQHQDSGIGMADNNPPRRTVGMTDSTGLGASRKPAVMTGAYSRVHGDDQPSGQQHQQQQPSESIGTKVSNMGSAALASITGSGQQQPSQQTTSGQQQTPGQDRGGIGASALSPLTGSGQHQSSHQTTPGQQQTSGEDRAGIGASALSPLTGTKSGSSSVYPEEQPSRQTSYPSQQQTPSESRGGIGAAALSPLTGTKSGSSSMYSEQQPESSQHQHQTQGLGVGQHDPAISCEDHEHEHDLNTVRSGLSDKSNVGHSDPYWGDVPYGTGVYNGVKGHGSDEVPPPTHEHHRSPTDAHEQGQHEGQRAIPLGGSSGIYNNVIGHGSDEAPADSHHDPLGQLDDQRAAPPGHESTAGSTPLDPNFMQQHRQQNRDSHLKEGLAGAGAGAGVGYAAHELADRHRGDRDPQGELQQQRSNVDNRYEQPEAQRESHVGAGGLYYGDALTDAEKKERGIKTHEHEHRHKEPKEEKDFNLGHLQEKDRSTEDPSKSRHEKEAGMAAAGAAAAYGAHEHDKDNKHEPTKTHEESPKEKKGGFLSSLFHRGHKDDHHDDKATKATPAHHDKGEGFKDPFVAAGYHKPGEKSTHDRSPTSAVPGERQHNQHDNKLGYAAGVAGLGAGATGVYAAHKHGEKDEGSPTDASGRDREDPYRAASVAASGSPQTNRSQAPGQQYDHLASGTPSGVDLGHSSSHSNIGANRGSTDSAHGGMYKTLSSGTPSGVNVEPNQRHHHHHHESGRQSYDPTSSATSPTATGDRYGDHSGAKAAALGAAGAGAGAAGYQQYAQRDQREPELQQREMSQPEQKRFAGLDELEKTRSSGSLPGAGGAGSGLAPSGLSGNGYGGGSGSGSGGLGGRAPVLHKCKNCGEDNDISSYFQK</sequence>
<feature type="region of interest" description="Disordered" evidence="1">
    <location>
        <begin position="1"/>
        <end position="694"/>
    </location>
</feature>
<feature type="compositionally biased region" description="Polar residues" evidence="1">
    <location>
        <begin position="12"/>
        <end position="23"/>
    </location>
</feature>
<feature type="compositionally biased region" description="Basic and acidic residues" evidence="1">
    <location>
        <begin position="52"/>
        <end position="66"/>
    </location>
</feature>
<dbReference type="EMBL" id="CAUWAG010000020">
    <property type="protein sequence ID" value="CAJ2513183.1"/>
    <property type="molecule type" value="Genomic_DNA"/>
</dbReference>
<feature type="compositionally biased region" description="Basic and acidic residues" evidence="1">
    <location>
        <begin position="629"/>
        <end position="653"/>
    </location>
</feature>
<feature type="compositionally biased region" description="Low complexity" evidence="1">
    <location>
        <begin position="135"/>
        <end position="147"/>
    </location>
</feature>